<dbReference type="InterPro" id="IPR044974">
    <property type="entry name" value="Disease_R_plants"/>
</dbReference>
<dbReference type="InterPro" id="IPR032675">
    <property type="entry name" value="LRR_dom_sf"/>
</dbReference>
<dbReference type="Gene3D" id="3.80.10.10">
    <property type="entry name" value="Ribonuclease Inhibitor"/>
    <property type="match status" value="1"/>
</dbReference>
<dbReference type="InterPro" id="IPR002182">
    <property type="entry name" value="NB-ARC"/>
</dbReference>
<sequence>MLTSFSKNFESFSIIFEDNGYDLVDKIALSVLVSDILSSKRMQVSRLRNFKNTRVTFLLDSKWSSMICSNNLHLTKKHLEVISLVGMAGLGETTLARRLYNDHYVVSYFYVRAWVTCSQIYQNRDLLLAILSSLVEITDEVCDMNESVLAHDLYRALKGQSKESSSRAHSITKPSTISQSFVSTNILCIPSKCNGPYSKASRSIFVDVWDTSKLIRALDISSIELLAFSCELFQLVHLRYLELRFRSGNPPESISLLRELQTLIMSSRMNMVIPKNIWQIINLKHLCIKSGENLVNLSTIEEEPSLFVNLHTMSLVSPTRPCQDILARTPNLQKLGLCGPLMTKSRDMKCPDLGPLLHLKTLKLLNTISLCKAGRLSTSVMFPESLKSLTVA</sequence>
<protein>
    <recommendedName>
        <fullName evidence="1">NB-ARC domain-containing protein</fullName>
    </recommendedName>
</protein>
<dbReference type="GO" id="GO:0043531">
    <property type="term" value="F:ADP binding"/>
    <property type="evidence" value="ECO:0007669"/>
    <property type="project" value="InterPro"/>
</dbReference>
<dbReference type="PANTHER" id="PTHR23155:SF1205">
    <property type="entry name" value="DISEASE RESISTANCE PROTEIN RPM1"/>
    <property type="match status" value="1"/>
</dbReference>
<dbReference type="SUPFAM" id="SSF52058">
    <property type="entry name" value="L domain-like"/>
    <property type="match status" value="1"/>
</dbReference>
<reference evidence="2" key="2">
    <citation type="submission" date="2023-05" db="EMBL/GenBank/DDBJ databases">
        <authorList>
            <person name="Schelkunov M.I."/>
        </authorList>
    </citation>
    <scope>NUCLEOTIDE SEQUENCE</scope>
    <source>
        <strain evidence="2">Hsosn_3</strain>
        <tissue evidence="2">Leaf</tissue>
    </source>
</reference>
<dbReference type="Gene3D" id="3.40.50.300">
    <property type="entry name" value="P-loop containing nucleotide triphosphate hydrolases"/>
    <property type="match status" value="1"/>
</dbReference>
<dbReference type="InterPro" id="IPR027417">
    <property type="entry name" value="P-loop_NTPase"/>
</dbReference>
<evidence type="ECO:0000259" key="1">
    <source>
        <dbReference type="Pfam" id="PF00931"/>
    </source>
</evidence>
<dbReference type="EMBL" id="JAUIZM010000005">
    <property type="protein sequence ID" value="KAK1381770.1"/>
    <property type="molecule type" value="Genomic_DNA"/>
</dbReference>
<organism evidence="2 3">
    <name type="scientific">Heracleum sosnowskyi</name>
    <dbReference type="NCBI Taxonomy" id="360622"/>
    <lineage>
        <taxon>Eukaryota</taxon>
        <taxon>Viridiplantae</taxon>
        <taxon>Streptophyta</taxon>
        <taxon>Embryophyta</taxon>
        <taxon>Tracheophyta</taxon>
        <taxon>Spermatophyta</taxon>
        <taxon>Magnoliopsida</taxon>
        <taxon>eudicotyledons</taxon>
        <taxon>Gunneridae</taxon>
        <taxon>Pentapetalae</taxon>
        <taxon>asterids</taxon>
        <taxon>campanulids</taxon>
        <taxon>Apiales</taxon>
        <taxon>Apiaceae</taxon>
        <taxon>Apioideae</taxon>
        <taxon>apioid superclade</taxon>
        <taxon>Tordylieae</taxon>
        <taxon>Tordyliinae</taxon>
        <taxon>Heracleum</taxon>
    </lineage>
</organism>
<evidence type="ECO:0000313" key="2">
    <source>
        <dbReference type="EMBL" id="KAK1381770.1"/>
    </source>
</evidence>
<dbReference type="PANTHER" id="PTHR23155">
    <property type="entry name" value="DISEASE RESISTANCE PROTEIN RP"/>
    <property type="match status" value="1"/>
</dbReference>
<name>A0AAD8IAC1_9APIA</name>
<accession>A0AAD8IAC1</accession>
<comment type="caution">
    <text evidence="2">The sequence shown here is derived from an EMBL/GenBank/DDBJ whole genome shotgun (WGS) entry which is preliminary data.</text>
</comment>
<dbReference type="AlphaFoldDB" id="A0AAD8IAC1"/>
<dbReference type="GO" id="GO:0098542">
    <property type="term" value="P:defense response to other organism"/>
    <property type="evidence" value="ECO:0007669"/>
    <property type="project" value="TreeGrafter"/>
</dbReference>
<dbReference type="Proteomes" id="UP001237642">
    <property type="component" value="Unassembled WGS sequence"/>
</dbReference>
<feature type="domain" description="NB-ARC" evidence="1">
    <location>
        <begin position="73"/>
        <end position="160"/>
    </location>
</feature>
<reference evidence="2" key="1">
    <citation type="submission" date="2023-02" db="EMBL/GenBank/DDBJ databases">
        <title>Genome of toxic invasive species Heracleum sosnowskyi carries increased number of genes despite the absence of recent whole-genome duplications.</title>
        <authorList>
            <person name="Schelkunov M."/>
            <person name="Shtratnikova V."/>
            <person name="Makarenko M."/>
            <person name="Klepikova A."/>
            <person name="Omelchenko D."/>
            <person name="Novikova G."/>
            <person name="Obukhova E."/>
            <person name="Bogdanov V."/>
            <person name="Penin A."/>
            <person name="Logacheva M."/>
        </authorList>
    </citation>
    <scope>NUCLEOTIDE SEQUENCE</scope>
    <source>
        <strain evidence="2">Hsosn_3</strain>
        <tissue evidence="2">Leaf</tissue>
    </source>
</reference>
<evidence type="ECO:0000313" key="3">
    <source>
        <dbReference type="Proteomes" id="UP001237642"/>
    </source>
</evidence>
<keyword evidence="3" id="KW-1185">Reference proteome</keyword>
<proteinExistence type="predicted"/>
<gene>
    <name evidence="2" type="ORF">POM88_019505</name>
</gene>
<dbReference type="Pfam" id="PF00931">
    <property type="entry name" value="NB-ARC"/>
    <property type="match status" value="1"/>
</dbReference>
<dbReference type="SUPFAM" id="SSF52540">
    <property type="entry name" value="P-loop containing nucleoside triphosphate hydrolases"/>
    <property type="match status" value="1"/>
</dbReference>